<name>A0A2P7R8K0_9GAMM</name>
<dbReference type="OrthoDB" id="9810907at2"/>
<dbReference type="Proteomes" id="UP000240243">
    <property type="component" value="Unassembled WGS sequence"/>
</dbReference>
<dbReference type="AlphaFoldDB" id="A0A2P7R8K0"/>
<evidence type="ECO:0000313" key="3">
    <source>
        <dbReference type="Proteomes" id="UP000240243"/>
    </source>
</evidence>
<dbReference type="Gene3D" id="1.40.20.10">
    <property type="entry name" value="CHAD domain"/>
    <property type="match status" value="1"/>
</dbReference>
<proteinExistence type="predicted"/>
<dbReference type="RefSeq" id="WP_106729144.1">
    <property type="nucleotide sequence ID" value="NZ_PXYG01000002.1"/>
</dbReference>
<accession>A0A2P7R8K0</accession>
<dbReference type="PROSITE" id="PS51708">
    <property type="entry name" value="CHAD"/>
    <property type="match status" value="1"/>
</dbReference>
<comment type="caution">
    <text evidence="2">The sequence shown here is derived from an EMBL/GenBank/DDBJ whole genome shotgun (WGS) entry which is preliminary data.</text>
</comment>
<dbReference type="EMBL" id="PXYG01000002">
    <property type="protein sequence ID" value="PSJ46529.1"/>
    <property type="molecule type" value="Genomic_DNA"/>
</dbReference>
<feature type="domain" description="CHAD" evidence="1">
    <location>
        <begin position="1"/>
        <end position="274"/>
    </location>
</feature>
<evidence type="ECO:0000313" key="2">
    <source>
        <dbReference type="EMBL" id="PSJ46529.1"/>
    </source>
</evidence>
<gene>
    <name evidence="2" type="ORF">C7H85_07830</name>
</gene>
<dbReference type="SMART" id="SM00880">
    <property type="entry name" value="CHAD"/>
    <property type="match status" value="1"/>
</dbReference>
<dbReference type="PANTHER" id="PTHR39339">
    <property type="entry name" value="SLR1444 PROTEIN"/>
    <property type="match status" value="1"/>
</dbReference>
<keyword evidence="3" id="KW-1185">Reference proteome</keyword>
<dbReference type="InterPro" id="IPR038186">
    <property type="entry name" value="CHAD_dom_sf"/>
</dbReference>
<dbReference type="InterPro" id="IPR007899">
    <property type="entry name" value="CHAD_dom"/>
</dbReference>
<evidence type="ECO:0000259" key="1">
    <source>
        <dbReference type="PROSITE" id="PS51708"/>
    </source>
</evidence>
<organism evidence="2 3">
    <name type="scientific">Zobellella endophytica</name>
    <dbReference type="NCBI Taxonomy" id="2116700"/>
    <lineage>
        <taxon>Bacteria</taxon>
        <taxon>Pseudomonadati</taxon>
        <taxon>Pseudomonadota</taxon>
        <taxon>Gammaproteobacteria</taxon>
        <taxon>Aeromonadales</taxon>
        <taxon>Aeromonadaceae</taxon>
        <taxon>Zobellella</taxon>
    </lineage>
</organism>
<dbReference type="Pfam" id="PF05235">
    <property type="entry name" value="CHAD"/>
    <property type="match status" value="1"/>
</dbReference>
<dbReference type="PANTHER" id="PTHR39339:SF1">
    <property type="entry name" value="CHAD DOMAIN-CONTAINING PROTEIN"/>
    <property type="match status" value="1"/>
</dbReference>
<reference evidence="2 3" key="1">
    <citation type="submission" date="2018-03" db="EMBL/GenBank/DDBJ databases">
        <title>The draft genome of Zobellella sp. 59N8.</title>
        <authorList>
            <person name="Liu L."/>
            <person name="Li L."/>
            <person name="Zhang X."/>
            <person name="Liang L."/>
            <person name="Wang T."/>
        </authorList>
    </citation>
    <scope>NUCLEOTIDE SEQUENCE [LARGE SCALE GENOMIC DNA]</scope>
    <source>
        <strain evidence="2 3">59N8</strain>
    </source>
</reference>
<protein>
    <recommendedName>
        <fullName evidence="1">CHAD domain-containing protein</fullName>
    </recommendedName>
</protein>
<sequence length="289" mass="33244">MSFELSLQLSLDQSLRETACRLLEEAAAGLNEGADRDDAIHQARKHLKKLRALLRLIEPPLGRRYRPCDRYFRDIARRLSPLRDACVRQQTLAQLAQQQPALAEVIRELLVLLPASNGVKKPGKVVRQAATALREGRQWIARWPPLEPRYRTLGGGFKAVYLQARDPVWQLAGVAEAEPWHQWRKWVKYHGYQLRFLQPLAPDWLQPRAQQSKELGEWLGREHDLDMLAGLLGRYGARLAGLAEPILPLLAQQRQVLRAQALDLGRQLFEAEADDIGRRLKRHWLERRG</sequence>